<dbReference type="InterPro" id="IPR009003">
    <property type="entry name" value="Peptidase_S1_PA"/>
</dbReference>
<keyword evidence="2" id="KW-1133">Transmembrane helix</keyword>
<feature type="region of interest" description="Disordered" evidence="1">
    <location>
        <begin position="553"/>
        <end position="586"/>
    </location>
</feature>
<reference evidence="3" key="1">
    <citation type="submission" date="2022-07" db="EMBL/GenBank/DDBJ databases">
        <title>Phylogenomic reconstructions and comparative analyses of Kickxellomycotina fungi.</title>
        <authorList>
            <person name="Reynolds N.K."/>
            <person name="Stajich J.E."/>
            <person name="Barry K."/>
            <person name="Grigoriev I.V."/>
            <person name="Crous P."/>
            <person name="Smith M.E."/>
        </authorList>
    </citation>
    <scope>NUCLEOTIDE SEQUENCE</scope>
    <source>
        <strain evidence="3">NBRC 105413</strain>
    </source>
</reference>
<keyword evidence="2" id="KW-0472">Membrane</keyword>
<dbReference type="SUPFAM" id="SSF50494">
    <property type="entry name" value="Trypsin-like serine proteases"/>
    <property type="match status" value="1"/>
</dbReference>
<proteinExistence type="predicted"/>
<name>A0A9W7XKC2_9FUNG</name>
<sequence>METRPKGIKPKAARLLGLVSPNDSAAPWSLDTSGANENDIRRESNSSETIPLGANRQQVNLPLTPQSPESANSETRVFLDTPLSPTLANKPSRWTPDWPEPDVEYVEAMMRRRSSMPLYRQGLLANSDPDDPLVVWQREALLNELPGIPKNATNKWIRYHGWQLPWDFYFVVQWLGSLLLTSGYFALLRPLAYYTDDIGISANYFRILDYLGIFWIISSHLLSIFTSFKDPQAPEVSEQITDRNLYYKQIWGVPVIDPMTGISGFLKAAVGAGLVRRDGLTTPNILSVNGAILSKNGAQTSCEIALLGINAGFVAANCFEFEGSSNNVEYGVLFYDAKNSSSPISYPLDLDDVRIHPGYDNVTLEYNIAVIKFNKDATDDYTSYITTRNFDLDKSSYVLRSVDTDMDVWKVPNSVEFGNEDGDCKYYSGVYARNDDVLLCTSKLVSPNITGAECPNPYSAIYSMYNEKVGILGLYSHSIIFGNSTCGDSVEWRSFYTYLFRFTGFAVKVLNRTIHTFTFHDESSTNTSDISMFIQNKPAYVDMKNKTQIGGDVFGRKEDVKPSQSTEPSQNTETTSPTSTPESANTLQGLSKDAKIAIGVSVPVGCLLLIVLSVFVWRWWKKNQRDKSWNPHGENTNINEIANNLVADISNTRPPPPYFRTATEHQDEVEVAESTPAKLENMDDKK</sequence>
<evidence type="ECO:0000256" key="1">
    <source>
        <dbReference type="SAM" id="MobiDB-lite"/>
    </source>
</evidence>
<dbReference type="EMBL" id="JANBOH010000160">
    <property type="protein sequence ID" value="KAJ1644509.1"/>
    <property type="molecule type" value="Genomic_DNA"/>
</dbReference>
<protein>
    <submittedName>
        <fullName evidence="3">Uncharacterized protein</fullName>
    </submittedName>
</protein>
<gene>
    <name evidence="3" type="ORF">LPJ64_003817</name>
</gene>
<evidence type="ECO:0000256" key="2">
    <source>
        <dbReference type="SAM" id="Phobius"/>
    </source>
</evidence>
<dbReference type="AlphaFoldDB" id="A0A9W7XKC2"/>
<evidence type="ECO:0000313" key="4">
    <source>
        <dbReference type="Proteomes" id="UP001145021"/>
    </source>
</evidence>
<feature type="compositionally biased region" description="Polar residues" evidence="1">
    <location>
        <begin position="55"/>
        <end position="72"/>
    </location>
</feature>
<organism evidence="3 4">
    <name type="scientific">Coemansia asiatica</name>
    <dbReference type="NCBI Taxonomy" id="1052880"/>
    <lineage>
        <taxon>Eukaryota</taxon>
        <taxon>Fungi</taxon>
        <taxon>Fungi incertae sedis</taxon>
        <taxon>Zoopagomycota</taxon>
        <taxon>Kickxellomycotina</taxon>
        <taxon>Kickxellomycetes</taxon>
        <taxon>Kickxellales</taxon>
        <taxon>Kickxellaceae</taxon>
        <taxon>Coemansia</taxon>
    </lineage>
</organism>
<dbReference type="Proteomes" id="UP001145021">
    <property type="component" value="Unassembled WGS sequence"/>
</dbReference>
<evidence type="ECO:0000313" key="3">
    <source>
        <dbReference type="EMBL" id="KAJ1644509.1"/>
    </source>
</evidence>
<comment type="caution">
    <text evidence="3">The sequence shown here is derived from an EMBL/GenBank/DDBJ whole genome shotgun (WGS) entry which is preliminary data.</text>
</comment>
<feature type="compositionally biased region" description="Low complexity" evidence="1">
    <location>
        <begin position="563"/>
        <end position="583"/>
    </location>
</feature>
<keyword evidence="2" id="KW-0812">Transmembrane</keyword>
<accession>A0A9W7XKC2</accession>
<dbReference type="Gene3D" id="2.40.10.10">
    <property type="entry name" value="Trypsin-like serine proteases"/>
    <property type="match status" value="1"/>
</dbReference>
<feature type="region of interest" description="Disordered" evidence="1">
    <location>
        <begin position="19"/>
        <end position="72"/>
    </location>
</feature>
<keyword evidence="4" id="KW-1185">Reference proteome</keyword>
<dbReference type="InterPro" id="IPR043504">
    <property type="entry name" value="Peptidase_S1_PA_chymotrypsin"/>
</dbReference>
<feature type="transmembrane region" description="Helical" evidence="2">
    <location>
        <begin position="596"/>
        <end position="620"/>
    </location>
</feature>
<feature type="region of interest" description="Disordered" evidence="1">
    <location>
        <begin position="659"/>
        <end position="686"/>
    </location>
</feature>